<evidence type="ECO:0000313" key="3">
    <source>
        <dbReference type="Proteomes" id="UP000256269"/>
    </source>
</evidence>
<dbReference type="InterPro" id="IPR053524">
    <property type="entry name" value="Aerial_hyphae_peptide-synth"/>
</dbReference>
<dbReference type="PROSITE" id="PS50011">
    <property type="entry name" value="PROTEIN_KINASE_DOM"/>
    <property type="match status" value="1"/>
</dbReference>
<dbReference type="Pfam" id="PF25816">
    <property type="entry name" value="RamC_N"/>
    <property type="match status" value="1"/>
</dbReference>
<dbReference type="AlphaFoldDB" id="A0A3E0H472"/>
<feature type="domain" description="Protein kinase" evidence="1">
    <location>
        <begin position="226"/>
        <end position="600"/>
    </location>
</feature>
<dbReference type="SMART" id="SM01260">
    <property type="entry name" value="LANC_like"/>
    <property type="match status" value="1"/>
</dbReference>
<keyword evidence="2" id="KW-0418">Kinase</keyword>
<dbReference type="GO" id="GO:0005524">
    <property type="term" value="F:ATP binding"/>
    <property type="evidence" value="ECO:0007669"/>
    <property type="project" value="InterPro"/>
</dbReference>
<sequence length="863" mass="93691">MDMRYEAFCLEDPQFYETPANWGGDHDSFDVPARSCPPGWERSQFGVWSLLRPAEHSGPEQGWKVHVSAVPKNAARVLATVADYCLPRGVPFKFITSEKALVARNSKYAPRESSGKFVTIYPVDDKELARILVDLSLALVGERGPYILSDLRYDEGPLYVRYGAFVELWTSDESGRPVPALRRPDGVLVPDRREPVFQPPDWVSLPAILLPQLEVRKGAATVDYPYRVDQALHFSNAGGVYLARPADGGDVVVLKEARPLAAMEWDGTDAVHRLYHEGRMLDRLAGIAGVPELRDQLAMWEHDFLVMQHMRGRSLAQWQADEYPCHQREASSHELRSYTRRALNVVADVEKLLSDIHDRGVVFADLHPGNILVDVDDSVSLVDFELAFDVGLRRRRPAFGAPGFGAPADRMGFAVDDYALAALRLWMFLPMTTLTALAPAKLRAHAEFVRRRFPLPAGYVEDVLAELDPGQAALLPSGPVADACGPDEPDCMVADAVHGGGALPEFCWAALRDSVVEAISASATPERQDRLFPGDIEQFSLGGTCFAYGAAGVLHTIAVSGGGRHPGYEQWLLDAVRREPVRRPGFYDGAHGVAYVLDFLGHRTEAAALVEAAAPLVRASRDHRLGGGLAGIGLNLLHLGRTWRDAALVTDAMAIGERLAEQLAETRPRSNAAVGLLRGWTGPALFFLRLYEHTLDRPWLRLAELALCRDLGNCGYGSDGSSPASAGRRLSSSLAAGSAGFALVGDMIVGYLPEAACAPDLPVLERSCQAEFVSEAGLFSGRAGMLGALAVLLRRGADADTERAMHRHRTLLVSLHATHYLGALAFPGSHSLRLSMDFATGSAGVLRAMTLAGGGEGTLLPFL</sequence>
<accession>A0A3E0H472</accession>
<keyword evidence="2" id="KW-0808">Transferase</keyword>
<organism evidence="2 3">
    <name type="scientific">Kutzneria buriramensis</name>
    <dbReference type="NCBI Taxonomy" id="1045776"/>
    <lineage>
        <taxon>Bacteria</taxon>
        <taxon>Bacillati</taxon>
        <taxon>Actinomycetota</taxon>
        <taxon>Actinomycetes</taxon>
        <taxon>Pseudonocardiales</taxon>
        <taxon>Pseudonocardiaceae</taxon>
        <taxon>Kutzneria</taxon>
    </lineage>
</organism>
<comment type="caution">
    <text evidence="2">The sequence shown here is derived from an EMBL/GenBank/DDBJ whole genome shotgun (WGS) entry which is preliminary data.</text>
</comment>
<dbReference type="OrthoDB" id="1492512at2"/>
<dbReference type="Proteomes" id="UP000256269">
    <property type="component" value="Unassembled WGS sequence"/>
</dbReference>
<dbReference type="NCBIfam" id="NF038151">
    <property type="entry name" value="lanthi_synth_III"/>
    <property type="match status" value="1"/>
</dbReference>
<proteinExistence type="predicted"/>
<dbReference type="RefSeq" id="WP_116178920.1">
    <property type="nucleotide sequence ID" value="NZ_CP144375.1"/>
</dbReference>
<dbReference type="GO" id="GO:0004672">
    <property type="term" value="F:protein kinase activity"/>
    <property type="evidence" value="ECO:0007669"/>
    <property type="project" value="InterPro"/>
</dbReference>
<dbReference type="InterPro" id="IPR011009">
    <property type="entry name" value="Kinase-like_dom_sf"/>
</dbReference>
<reference evidence="2 3" key="1">
    <citation type="submission" date="2018-08" db="EMBL/GenBank/DDBJ databases">
        <title>Genomic Encyclopedia of Archaeal and Bacterial Type Strains, Phase II (KMG-II): from individual species to whole genera.</title>
        <authorList>
            <person name="Goeker M."/>
        </authorList>
    </citation>
    <scope>NUCLEOTIDE SEQUENCE [LARGE SCALE GENOMIC DNA]</scope>
    <source>
        <strain evidence="2 3">DSM 45791</strain>
    </source>
</reference>
<dbReference type="Gene3D" id="1.50.10.20">
    <property type="match status" value="2"/>
</dbReference>
<dbReference type="SMART" id="SM00220">
    <property type="entry name" value="S_TKc"/>
    <property type="match status" value="1"/>
</dbReference>
<evidence type="ECO:0000313" key="2">
    <source>
        <dbReference type="EMBL" id="REH38048.1"/>
    </source>
</evidence>
<dbReference type="SUPFAM" id="SSF56112">
    <property type="entry name" value="Protein kinase-like (PK-like)"/>
    <property type="match status" value="1"/>
</dbReference>
<keyword evidence="3" id="KW-1185">Reference proteome</keyword>
<dbReference type="InterPro" id="IPR058053">
    <property type="entry name" value="RamC_C"/>
</dbReference>
<dbReference type="GO" id="GO:0031179">
    <property type="term" value="P:peptide modification"/>
    <property type="evidence" value="ECO:0007669"/>
    <property type="project" value="InterPro"/>
</dbReference>
<dbReference type="EMBL" id="QUNO01000014">
    <property type="protein sequence ID" value="REH38048.1"/>
    <property type="molecule type" value="Genomic_DNA"/>
</dbReference>
<gene>
    <name evidence="2" type="ORF">BCF44_11473</name>
</gene>
<dbReference type="Gene3D" id="1.10.510.10">
    <property type="entry name" value="Transferase(Phosphotransferase) domain 1"/>
    <property type="match status" value="1"/>
</dbReference>
<name>A0A3E0H472_9PSEU</name>
<dbReference type="CDD" id="cd04791">
    <property type="entry name" value="LanC_SerThrkinase"/>
    <property type="match status" value="1"/>
</dbReference>
<dbReference type="Pfam" id="PF00069">
    <property type="entry name" value="Pkinase"/>
    <property type="match status" value="1"/>
</dbReference>
<dbReference type="SUPFAM" id="SSF158745">
    <property type="entry name" value="LanC-like"/>
    <property type="match status" value="1"/>
</dbReference>
<evidence type="ECO:0000259" key="1">
    <source>
        <dbReference type="PROSITE" id="PS50011"/>
    </source>
</evidence>
<dbReference type="InterPro" id="IPR057929">
    <property type="entry name" value="RamC_N"/>
</dbReference>
<dbReference type="InterPro" id="IPR007822">
    <property type="entry name" value="LANC-like"/>
</dbReference>
<protein>
    <submittedName>
        <fullName evidence="2">Protein kinase-like protein</fullName>
    </submittedName>
</protein>
<dbReference type="InterPro" id="IPR000719">
    <property type="entry name" value="Prot_kinase_dom"/>
</dbReference>